<evidence type="ECO:0000256" key="3">
    <source>
        <dbReference type="ARBA" id="ARBA00022448"/>
    </source>
</evidence>
<feature type="transmembrane region" description="Helical" evidence="8">
    <location>
        <begin position="214"/>
        <end position="237"/>
    </location>
</feature>
<dbReference type="GO" id="GO:0022857">
    <property type="term" value="F:transmembrane transporter activity"/>
    <property type="evidence" value="ECO:0007669"/>
    <property type="project" value="InterPro"/>
</dbReference>
<evidence type="ECO:0000256" key="1">
    <source>
        <dbReference type="ARBA" id="ARBA00004651"/>
    </source>
</evidence>
<dbReference type="Gene3D" id="1.20.1720.10">
    <property type="entry name" value="Multidrug resistance protein D"/>
    <property type="match status" value="1"/>
</dbReference>
<dbReference type="PANTHER" id="PTHR42718:SF9">
    <property type="entry name" value="MAJOR FACILITATOR SUPERFAMILY MULTIDRUG TRANSPORTER MFSC"/>
    <property type="match status" value="1"/>
</dbReference>
<proteinExistence type="inferred from homology"/>
<dbReference type="InterPro" id="IPR011701">
    <property type="entry name" value="MFS"/>
</dbReference>
<organism evidence="10">
    <name type="scientific">Solibacter usitatus (strain Ellin6076)</name>
    <dbReference type="NCBI Taxonomy" id="234267"/>
    <lineage>
        <taxon>Bacteria</taxon>
        <taxon>Pseudomonadati</taxon>
        <taxon>Acidobacteriota</taxon>
        <taxon>Terriglobia</taxon>
        <taxon>Bryobacterales</taxon>
        <taxon>Solibacteraceae</taxon>
        <taxon>Candidatus Solibacter</taxon>
    </lineage>
</organism>
<dbReference type="InterPro" id="IPR004638">
    <property type="entry name" value="EmrB-like"/>
</dbReference>
<evidence type="ECO:0000256" key="6">
    <source>
        <dbReference type="ARBA" id="ARBA00022989"/>
    </source>
</evidence>
<dbReference type="CDD" id="cd17503">
    <property type="entry name" value="MFS_LmrB_MDR_like"/>
    <property type="match status" value="1"/>
</dbReference>
<dbReference type="eggNOG" id="COG2814">
    <property type="taxonomic scope" value="Bacteria"/>
</dbReference>
<keyword evidence="4" id="KW-1003">Cell membrane</keyword>
<dbReference type="SUPFAM" id="SSF103473">
    <property type="entry name" value="MFS general substrate transporter"/>
    <property type="match status" value="1"/>
</dbReference>
<dbReference type="InterPro" id="IPR020846">
    <property type="entry name" value="MFS_dom"/>
</dbReference>
<evidence type="ECO:0000256" key="5">
    <source>
        <dbReference type="ARBA" id="ARBA00022692"/>
    </source>
</evidence>
<dbReference type="OrthoDB" id="102502at2"/>
<dbReference type="AlphaFoldDB" id="Q01NG7"/>
<evidence type="ECO:0000256" key="7">
    <source>
        <dbReference type="ARBA" id="ARBA00023136"/>
    </source>
</evidence>
<comment type="similarity">
    <text evidence="2">Belongs to the major facilitator superfamily. EmrB family.</text>
</comment>
<keyword evidence="5 8" id="KW-0812">Transmembrane</keyword>
<evidence type="ECO:0000256" key="8">
    <source>
        <dbReference type="SAM" id="Phobius"/>
    </source>
</evidence>
<dbReference type="GO" id="GO:0005886">
    <property type="term" value="C:plasma membrane"/>
    <property type="evidence" value="ECO:0007669"/>
    <property type="project" value="UniProtKB-SubCell"/>
</dbReference>
<dbReference type="KEGG" id="sus:Acid_7909"/>
<dbReference type="InterPro" id="IPR036259">
    <property type="entry name" value="MFS_trans_sf"/>
</dbReference>
<feature type="transmembrane region" description="Helical" evidence="8">
    <location>
        <begin position="321"/>
        <end position="342"/>
    </location>
</feature>
<evidence type="ECO:0000256" key="4">
    <source>
        <dbReference type="ARBA" id="ARBA00022475"/>
    </source>
</evidence>
<dbReference type="Pfam" id="PF07690">
    <property type="entry name" value="MFS_1"/>
    <property type="match status" value="1"/>
</dbReference>
<dbReference type="Gene3D" id="1.20.1250.20">
    <property type="entry name" value="MFS general substrate transporter like domains"/>
    <property type="match status" value="1"/>
</dbReference>
<feature type="transmembrane region" description="Helical" evidence="8">
    <location>
        <begin position="121"/>
        <end position="142"/>
    </location>
</feature>
<feature type="domain" description="Major facilitator superfamily (MFS) profile" evidence="9">
    <location>
        <begin position="1"/>
        <end position="496"/>
    </location>
</feature>
<evidence type="ECO:0000259" key="9">
    <source>
        <dbReference type="PROSITE" id="PS50850"/>
    </source>
</evidence>
<dbReference type="InParanoid" id="Q01NG7"/>
<dbReference type="NCBIfam" id="TIGR00711">
    <property type="entry name" value="efflux_EmrB"/>
    <property type="match status" value="1"/>
</dbReference>
<dbReference type="EMBL" id="CP000473">
    <property type="protein sequence ID" value="ABJ88803.1"/>
    <property type="molecule type" value="Genomic_DNA"/>
</dbReference>
<protein>
    <submittedName>
        <fullName evidence="10">Drug resistance transporter, EmrB/QacA subfamily</fullName>
    </submittedName>
</protein>
<accession>Q01NG7</accession>
<gene>
    <name evidence="10" type="ordered locus">Acid_7909</name>
</gene>
<keyword evidence="7 8" id="KW-0472">Membrane</keyword>
<name>Q01NG7_SOLUE</name>
<keyword evidence="6 8" id="KW-1133">Transmembrane helix</keyword>
<keyword evidence="3" id="KW-0813">Transport</keyword>
<dbReference type="PROSITE" id="PS50850">
    <property type="entry name" value="MFS"/>
    <property type="match status" value="1"/>
</dbReference>
<sequence>MLATFMEVLDTSIANVALRHIAGSLSASVEEATWVLTSYLVANAIILPMGAWFSMLLGRKRFYMTCVAIFTISSFLCGIAPSLGWLIFFRILQGLGGGALQPISQAILVESFPRAKQGMAMAVYGMGVVVAPVIGPTLGGWITDNFSWGWIFFINIPVGILSLMMTSALIVDPPYLIRKSFAGGLKVDYVGFGLLALGLGSLEIVLDEGQRNDWIGSNFIVAFAAITIFCLIAVVVWELRQKQPVIDFHVLKERNFALATLSMLVLGFVLYGSTTLLPLFLQTLLGYTAMLSGMVLSPGGIIICFCMPLVGFLLRKYQARWLVIFGVTISVLGLLRMSHFTLDVDYATAVWGRVVQSMGLAFLFVPISTLAFSTVPRERINYATGLFNLARNIGGSSGIAAITTILARRAQFHQAVLVSHMTPYDPAYREALARAAAAVQASGASSPDAAVQAQGLLYGTLLKQSSMLAFADAFWIMAILFLSIIPLMFLMKKTVPMRGPIMVE</sequence>
<comment type="subcellular location">
    <subcellularLocation>
        <location evidence="1">Cell membrane</location>
        <topology evidence="1">Multi-pass membrane protein</topology>
    </subcellularLocation>
</comment>
<dbReference type="HOGENOM" id="CLU_000960_28_0_0"/>
<dbReference type="STRING" id="234267.Acid_7909"/>
<feature type="transmembrane region" description="Helical" evidence="8">
    <location>
        <begin position="148"/>
        <end position="171"/>
    </location>
</feature>
<feature type="transmembrane region" description="Helical" evidence="8">
    <location>
        <begin position="354"/>
        <end position="374"/>
    </location>
</feature>
<reference evidence="10" key="1">
    <citation type="submission" date="2006-10" db="EMBL/GenBank/DDBJ databases">
        <title>Complete sequence of Solibacter usitatus Ellin6076.</title>
        <authorList>
            <consortium name="US DOE Joint Genome Institute"/>
            <person name="Copeland A."/>
            <person name="Lucas S."/>
            <person name="Lapidus A."/>
            <person name="Barry K."/>
            <person name="Detter J.C."/>
            <person name="Glavina del Rio T."/>
            <person name="Hammon N."/>
            <person name="Israni S."/>
            <person name="Dalin E."/>
            <person name="Tice H."/>
            <person name="Pitluck S."/>
            <person name="Thompson L.S."/>
            <person name="Brettin T."/>
            <person name="Bruce D."/>
            <person name="Han C."/>
            <person name="Tapia R."/>
            <person name="Gilna P."/>
            <person name="Schmutz J."/>
            <person name="Larimer F."/>
            <person name="Land M."/>
            <person name="Hauser L."/>
            <person name="Kyrpides N."/>
            <person name="Mikhailova N."/>
            <person name="Janssen P.H."/>
            <person name="Kuske C.R."/>
            <person name="Richardson P."/>
        </authorList>
    </citation>
    <scope>NUCLEOTIDE SEQUENCE</scope>
    <source>
        <strain evidence="10">Ellin6076</strain>
    </source>
</reference>
<feature type="transmembrane region" description="Helical" evidence="8">
    <location>
        <begin position="34"/>
        <end position="55"/>
    </location>
</feature>
<feature type="transmembrane region" description="Helical" evidence="8">
    <location>
        <begin position="287"/>
        <end position="314"/>
    </location>
</feature>
<feature type="transmembrane region" description="Helical" evidence="8">
    <location>
        <begin position="386"/>
        <end position="407"/>
    </location>
</feature>
<feature type="transmembrane region" description="Helical" evidence="8">
    <location>
        <begin position="62"/>
        <end position="81"/>
    </location>
</feature>
<dbReference type="FunCoup" id="Q01NG7">
    <property type="interactions" value="365"/>
</dbReference>
<feature type="transmembrane region" description="Helical" evidence="8">
    <location>
        <begin position="467"/>
        <end position="490"/>
    </location>
</feature>
<evidence type="ECO:0000313" key="10">
    <source>
        <dbReference type="EMBL" id="ABJ88803.1"/>
    </source>
</evidence>
<evidence type="ECO:0000256" key="2">
    <source>
        <dbReference type="ARBA" id="ARBA00008537"/>
    </source>
</evidence>
<feature type="transmembrane region" description="Helical" evidence="8">
    <location>
        <begin position="258"/>
        <end position="281"/>
    </location>
</feature>
<dbReference type="PANTHER" id="PTHR42718">
    <property type="entry name" value="MAJOR FACILITATOR SUPERFAMILY MULTIDRUG TRANSPORTER MFSC"/>
    <property type="match status" value="1"/>
</dbReference>